<feature type="non-terminal residue" evidence="2">
    <location>
        <position position="249"/>
    </location>
</feature>
<dbReference type="EMBL" id="BARW01030309">
    <property type="protein sequence ID" value="GAJ04572.1"/>
    <property type="molecule type" value="Genomic_DNA"/>
</dbReference>
<gene>
    <name evidence="2" type="ORF">S12H4_48488</name>
</gene>
<evidence type="ECO:0000313" key="2">
    <source>
        <dbReference type="EMBL" id="GAJ04572.1"/>
    </source>
</evidence>
<reference evidence="2" key="1">
    <citation type="journal article" date="2014" name="Front. Microbiol.">
        <title>High frequency of phylogenetically diverse reductive dehalogenase-homologous genes in deep subseafloor sedimentary metagenomes.</title>
        <authorList>
            <person name="Kawai M."/>
            <person name="Futagami T."/>
            <person name="Toyoda A."/>
            <person name="Takaki Y."/>
            <person name="Nishi S."/>
            <person name="Hori S."/>
            <person name="Arai W."/>
            <person name="Tsubouchi T."/>
            <person name="Morono Y."/>
            <person name="Uchiyama I."/>
            <person name="Ito T."/>
            <person name="Fujiyama A."/>
            <person name="Inagaki F."/>
            <person name="Takami H."/>
        </authorList>
    </citation>
    <scope>NUCLEOTIDE SEQUENCE</scope>
    <source>
        <strain evidence="2">Expedition CK06-06</strain>
    </source>
</reference>
<organism evidence="2">
    <name type="scientific">marine sediment metagenome</name>
    <dbReference type="NCBI Taxonomy" id="412755"/>
    <lineage>
        <taxon>unclassified sequences</taxon>
        <taxon>metagenomes</taxon>
        <taxon>ecological metagenomes</taxon>
    </lineage>
</organism>
<proteinExistence type="predicted"/>
<comment type="caution">
    <text evidence="2">The sequence shown here is derived from an EMBL/GenBank/DDBJ whole genome shotgun (WGS) entry which is preliminary data.</text>
</comment>
<protein>
    <submittedName>
        <fullName evidence="2">Uncharacterized protein</fullName>
    </submittedName>
</protein>
<name>X1ULW2_9ZZZZ</name>
<evidence type="ECO:0000256" key="1">
    <source>
        <dbReference type="SAM" id="MobiDB-lite"/>
    </source>
</evidence>
<dbReference type="AlphaFoldDB" id="X1ULW2"/>
<accession>X1ULW2</accession>
<feature type="region of interest" description="Disordered" evidence="1">
    <location>
        <begin position="124"/>
        <end position="143"/>
    </location>
</feature>
<sequence>MGVSVHQKVLGWNQTNHDDYVIYDWTFTNTGNVDTDDEIELQNQTINDFYFMRINRWSGRGRSWSPQHFGSAYGEFSGDSLRMTYMYPGRTEGSSYDNIADPRRSDGGWLRDPMYRGETFMHVDKSADDDSDDPSQPQMTGVGHPETACIKVEADQLTPADHSTLYQIMSIGLLPYDGTPEMEGTYPGTHHSVRMEDRGFQYNKEVGFGGRLLNLTSSGPFTLAPGESIRMVWAMVIGTITPEEGFEIG</sequence>